<reference evidence="4" key="1">
    <citation type="journal article" date="2023" name="Mol. Phylogenet. Evol.">
        <title>Genome-scale phylogeny and comparative genomics of the fungal order Sordariales.</title>
        <authorList>
            <person name="Hensen N."/>
            <person name="Bonometti L."/>
            <person name="Westerberg I."/>
            <person name="Brannstrom I.O."/>
            <person name="Guillou S."/>
            <person name="Cros-Aarteil S."/>
            <person name="Calhoun S."/>
            <person name="Haridas S."/>
            <person name="Kuo A."/>
            <person name="Mondo S."/>
            <person name="Pangilinan J."/>
            <person name="Riley R."/>
            <person name="LaButti K."/>
            <person name="Andreopoulos B."/>
            <person name="Lipzen A."/>
            <person name="Chen C."/>
            <person name="Yan M."/>
            <person name="Daum C."/>
            <person name="Ng V."/>
            <person name="Clum A."/>
            <person name="Steindorff A."/>
            <person name="Ohm R.A."/>
            <person name="Martin F."/>
            <person name="Silar P."/>
            <person name="Natvig D.O."/>
            <person name="Lalanne C."/>
            <person name="Gautier V."/>
            <person name="Ament-Velasquez S.L."/>
            <person name="Kruys A."/>
            <person name="Hutchinson M.I."/>
            <person name="Powell A.J."/>
            <person name="Barry K."/>
            <person name="Miller A.N."/>
            <person name="Grigoriev I.V."/>
            <person name="Debuchy R."/>
            <person name="Gladieux P."/>
            <person name="Hiltunen Thoren M."/>
            <person name="Johannesson H."/>
        </authorList>
    </citation>
    <scope>NUCLEOTIDE SEQUENCE [LARGE SCALE GENOMIC DNA]</scope>
    <source>
        <strain evidence="4">CBS 340.73</strain>
    </source>
</reference>
<evidence type="ECO:0000313" key="4">
    <source>
        <dbReference type="Proteomes" id="UP001303473"/>
    </source>
</evidence>
<gene>
    <name evidence="3" type="ORF">QBC46DRAFT_22445</name>
</gene>
<keyword evidence="4" id="KW-1185">Reference proteome</keyword>
<feature type="coiled-coil region" evidence="1">
    <location>
        <begin position="28"/>
        <end position="69"/>
    </location>
</feature>
<dbReference type="PANTHER" id="PTHR42070">
    <property type="entry name" value="FILAMENT ASSOCIATED PROTEIN, PUTATIVE (AFU_ORTHOLOGUE AFUA_8G06630)-RELATED"/>
    <property type="match status" value="1"/>
</dbReference>
<dbReference type="EMBL" id="MU853763">
    <property type="protein sequence ID" value="KAK3943856.1"/>
    <property type="molecule type" value="Genomic_DNA"/>
</dbReference>
<name>A0AAN6NEW9_9PEZI</name>
<comment type="caution">
    <text evidence="3">The sequence shown here is derived from an EMBL/GenBank/DDBJ whole genome shotgun (WGS) entry which is preliminary data.</text>
</comment>
<organism evidence="3 4">
    <name type="scientific">Diplogelasinospora grovesii</name>
    <dbReference type="NCBI Taxonomy" id="303347"/>
    <lineage>
        <taxon>Eukaryota</taxon>
        <taxon>Fungi</taxon>
        <taxon>Dikarya</taxon>
        <taxon>Ascomycota</taxon>
        <taxon>Pezizomycotina</taxon>
        <taxon>Sordariomycetes</taxon>
        <taxon>Sordariomycetidae</taxon>
        <taxon>Sordariales</taxon>
        <taxon>Diplogelasinosporaceae</taxon>
        <taxon>Diplogelasinospora</taxon>
    </lineage>
</organism>
<protein>
    <recommendedName>
        <fullName evidence="5">BZIP domain-containing protein</fullName>
    </recommendedName>
</protein>
<proteinExistence type="predicted"/>
<dbReference type="CDD" id="cd14688">
    <property type="entry name" value="bZIP_YAP"/>
    <property type="match status" value="1"/>
</dbReference>
<evidence type="ECO:0000256" key="1">
    <source>
        <dbReference type="SAM" id="Coils"/>
    </source>
</evidence>
<feature type="compositionally biased region" description="Low complexity" evidence="2">
    <location>
        <begin position="184"/>
        <end position="199"/>
    </location>
</feature>
<accession>A0AAN6NEW9</accession>
<evidence type="ECO:0000256" key="2">
    <source>
        <dbReference type="SAM" id="MobiDB-lite"/>
    </source>
</evidence>
<feature type="region of interest" description="Disordered" evidence="2">
    <location>
        <begin position="162"/>
        <end position="293"/>
    </location>
</feature>
<feature type="compositionally biased region" description="Polar residues" evidence="2">
    <location>
        <begin position="284"/>
        <end position="293"/>
    </location>
</feature>
<feature type="compositionally biased region" description="Polar residues" evidence="2">
    <location>
        <begin position="233"/>
        <end position="249"/>
    </location>
</feature>
<sequence length="317" mass="34359">MSTPAEKANLARIRDNQRRSRARRKEYLQELEQRLRLVELQGIEASSEIQLAARKVAEENKKLRMLLNRHGINDDSIDAFLGSGIVAPPGDSNIASQYRTVNPGNAVQTLEQLLGPRRPTCLDPNAPFFPMPPGVGGGGGRMMDPGGRTSRETSVTSSISTVWDGLQPPANQHGRALSAGVMSQPPRLQPQQQQQYVPPTTAPGAVAVSRPDLSLGMPQGLGSILEDPRTPRVNPSPTSAHPDNQSHGYNNYDMHMMQNPSAYNPSQQQRPQRPSLSAPHYSPTPGSSPYIPTTSSANNCSMATDMYGSFTSNVLFG</sequence>
<evidence type="ECO:0000313" key="3">
    <source>
        <dbReference type="EMBL" id="KAK3943856.1"/>
    </source>
</evidence>
<evidence type="ECO:0008006" key="5">
    <source>
        <dbReference type="Google" id="ProtNLM"/>
    </source>
</evidence>
<keyword evidence="1" id="KW-0175">Coiled coil</keyword>
<dbReference type="AlphaFoldDB" id="A0AAN6NEW9"/>
<dbReference type="PANTHER" id="PTHR42070:SF1">
    <property type="entry name" value="FILAMENT ASSOCIATED PROTEIN, PUTATIVE (AFU_ORTHOLOGUE AFUA_8G06630)-RELATED"/>
    <property type="match status" value="1"/>
</dbReference>
<feature type="compositionally biased region" description="Low complexity" evidence="2">
    <location>
        <begin position="265"/>
        <end position="275"/>
    </location>
</feature>
<dbReference type="Proteomes" id="UP001303473">
    <property type="component" value="Unassembled WGS sequence"/>
</dbReference>